<dbReference type="KEGG" id="arep:ID810_09815"/>
<dbReference type="RefSeq" id="WP_166857911.1">
    <property type="nucleotide sequence ID" value="NZ_CP063989.1"/>
</dbReference>
<dbReference type="AlphaFoldDB" id="A0A7T0LJQ4"/>
<organism evidence="1 2">
    <name type="scientific">Actinomyces respiraculi</name>
    <dbReference type="NCBI Taxonomy" id="2744574"/>
    <lineage>
        <taxon>Bacteria</taxon>
        <taxon>Bacillati</taxon>
        <taxon>Actinomycetota</taxon>
        <taxon>Actinomycetes</taxon>
        <taxon>Actinomycetales</taxon>
        <taxon>Actinomycetaceae</taxon>
        <taxon>Actinomyces</taxon>
    </lineage>
</organism>
<name>A0A7T0LJQ4_9ACTO</name>
<sequence length="257" mass="27343">MILTSAVAVGLPAPVGYLEVPDVDAAVAAVESVPGDALLVVGADVAARPALMAREVVARPDVALVTLDGPRTRKALLLRALTHLPPESYGMADYVVRAINRQCNTRKALSSVTSLVSPKPTLRQHLRSLFPKPSFDIDLEADTIIFREGIQWDLGDSLDVVWASSSEMGHLSVGLGVRVPPVVLPSDSGRLDGARYWAEVSWHPDVARAVRTAIGTVLRTSCRACGRATAPTGCPFCGIVLSPRVFAPAPRTERIAL</sequence>
<proteinExistence type="predicted"/>
<accession>A0A7T0LJQ4</accession>
<gene>
    <name evidence="1" type="ORF">ID810_09815</name>
</gene>
<evidence type="ECO:0000313" key="2">
    <source>
        <dbReference type="Proteomes" id="UP000594637"/>
    </source>
</evidence>
<reference evidence="1 2" key="1">
    <citation type="submission" date="2020-11" db="EMBL/GenBank/DDBJ databases">
        <title>Actinomyces sp. ZJ750.</title>
        <authorList>
            <person name="Zhou J."/>
        </authorList>
    </citation>
    <scope>NUCLEOTIDE SEQUENCE [LARGE SCALE GENOMIC DNA]</scope>
    <source>
        <strain evidence="1 2">ZJ750</strain>
    </source>
</reference>
<protein>
    <submittedName>
        <fullName evidence="1">Uncharacterized protein</fullName>
    </submittedName>
</protein>
<keyword evidence="2" id="KW-1185">Reference proteome</keyword>
<evidence type="ECO:0000313" key="1">
    <source>
        <dbReference type="EMBL" id="QPL05029.1"/>
    </source>
</evidence>
<dbReference type="Proteomes" id="UP000594637">
    <property type="component" value="Chromosome"/>
</dbReference>
<dbReference type="EMBL" id="CP063989">
    <property type="protein sequence ID" value="QPL05029.1"/>
    <property type="molecule type" value="Genomic_DNA"/>
</dbReference>